<evidence type="ECO:0000259" key="7">
    <source>
        <dbReference type="PROSITE" id="PS50977"/>
    </source>
</evidence>
<feature type="compositionally biased region" description="Low complexity" evidence="6">
    <location>
        <begin position="11"/>
        <end position="31"/>
    </location>
</feature>
<evidence type="ECO:0000256" key="1">
    <source>
        <dbReference type="ARBA" id="ARBA00022491"/>
    </source>
</evidence>
<dbReference type="PROSITE" id="PS50977">
    <property type="entry name" value="HTH_TETR_2"/>
    <property type="match status" value="1"/>
</dbReference>
<dbReference type="InterPro" id="IPR001647">
    <property type="entry name" value="HTH_TetR"/>
</dbReference>
<dbReference type="InterPro" id="IPR036271">
    <property type="entry name" value="Tet_transcr_reg_TetR-rel_C_sf"/>
</dbReference>
<dbReference type="InterPro" id="IPR041490">
    <property type="entry name" value="KstR2_TetR_C"/>
</dbReference>
<dbReference type="RefSeq" id="WP_107221873.1">
    <property type="nucleotide sequence ID" value="NZ_CP028339.1"/>
</dbReference>
<accession>A0A2R4BR55</accession>
<evidence type="ECO:0000256" key="6">
    <source>
        <dbReference type="SAM" id="MobiDB-lite"/>
    </source>
</evidence>
<feature type="region of interest" description="Disordered" evidence="6">
    <location>
        <begin position="1"/>
        <end position="46"/>
    </location>
</feature>
<dbReference type="SUPFAM" id="SSF48498">
    <property type="entry name" value="Tetracyclin repressor-like, C-terminal domain"/>
    <property type="match status" value="1"/>
</dbReference>
<keyword evidence="1" id="KW-0678">Repressor</keyword>
<evidence type="ECO:0000256" key="2">
    <source>
        <dbReference type="ARBA" id="ARBA00023015"/>
    </source>
</evidence>
<dbReference type="Pfam" id="PF00440">
    <property type="entry name" value="TetR_N"/>
    <property type="match status" value="1"/>
</dbReference>
<dbReference type="GO" id="GO:0003700">
    <property type="term" value="F:DNA-binding transcription factor activity"/>
    <property type="evidence" value="ECO:0007669"/>
    <property type="project" value="TreeGrafter"/>
</dbReference>
<evidence type="ECO:0000313" key="8">
    <source>
        <dbReference type="EMBL" id="AVR89818.1"/>
    </source>
</evidence>
<dbReference type="Proteomes" id="UP000241885">
    <property type="component" value="Chromosome"/>
</dbReference>
<reference evidence="8 9" key="1">
    <citation type="submission" date="2018-03" db="EMBL/GenBank/DDBJ databases">
        <title>Complete genome sequence of Thauera aromatica, a model organism for studying aromatic compound degradation under denitrifying conditions.</title>
        <authorList>
            <person name="Lo H.-Y."/>
            <person name="Goris T."/>
            <person name="Boll M."/>
            <person name="Mueller J.A."/>
        </authorList>
    </citation>
    <scope>NUCLEOTIDE SEQUENCE [LARGE SCALE GENOMIC DNA]</scope>
    <source>
        <strain evidence="8 9">K172</strain>
    </source>
</reference>
<dbReference type="OrthoDB" id="5523834at2"/>
<feature type="domain" description="HTH tetR-type" evidence="7">
    <location>
        <begin position="47"/>
        <end position="107"/>
    </location>
</feature>
<dbReference type="Pfam" id="PF17932">
    <property type="entry name" value="TetR_C_24"/>
    <property type="match status" value="1"/>
</dbReference>
<dbReference type="AlphaFoldDB" id="A0A2R4BR55"/>
<keyword evidence="2" id="KW-0805">Transcription regulation</keyword>
<dbReference type="PANTHER" id="PTHR30055">
    <property type="entry name" value="HTH-TYPE TRANSCRIPTIONAL REGULATOR RUTR"/>
    <property type="match status" value="1"/>
</dbReference>
<dbReference type="GO" id="GO:0000976">
    <property type="term" value="F:transcription cis-regulatory region binding"/>
    <property type="evidence" value="ECO:0007669"/>
    <property type="project" value="TreeGrafter"/>
</dbReference>
<dbReference type="PRINTS" id="PR00455">
    <property type="entry name" value="HTHTETR"/>
</dbReference>
<dbReference type="PANTHER" id="PTHR30055:SF175">
    <property type="entry name" value="HTH-TYPE TRANSCRIPTIONAL REPRESSOR KSTR2"/>
    <property type="match status" value="1"/>
</dbReference>
<evidence type="ECO:0000313" key="9">
    <source>
        <dbReference type="Proteomes" id="UP000241885"/>
    </source>
</evidence>
<keyword evidence="4" id="KW-0804">Transcription</keyword>
<name>A0A2R4BR55_THAAR</name>
<keyword evidence="9" id="KW-1185">Reference proteome</keyword>
<dbReference type="InterPro" id="IPR009057">
    <property type="entry name" value="Homeodomain-like_sf"/>
</dbReference>
<gene>
    <name evidence="8" type="ORF">Tharo_2937</name>
</gene>
<evidence type="ECO:0000256" key="3">
    <source>
        <dbReference type="ARBA" id="ARBA00023125"/>
    </source>
</evidence>
<dbReference type="InterPro" id="IPR050109">
    <property type="entry name" value="HTH-type_TetR-like_transc_reg"/>
</dbReference>
<sequence length="236" mass="25503">MPSLKSNPPGALAATDRPAAEAADAPAALSAPVKKRRRGRLTEARHEDKRTAILRTAAQLFAANGYEATSLDMIADALGMHKATLYHYVDSKESILYECLLKSFADLDTVMESMEDRAVPALARLRLFARSLASAQNSDFGRCLVLVGSRPLDMVPGGEVRKFQRRLDSTVRALVVEGIADGSIKPCNPGLVSAMLFGALNWVPRWFDSEGSLSLEQVVDAFLDMLVSGIAAPRTT</sequence>
<evidence type="ECO:0000256" key="5">
    <source>
        <dbReference type="PROSITE-ProRule" id="PRU00335"/>
    </source>
</evidence>
<proteinExistence type="predicted"/>
<feature type="DNA-binding region" description="H-T-H motif" evidence="5">
    <location>
        <begin position="70"/>
        <end position="89"/>
    </location>
</feature>
<keyword evidence="3 5" id="KW-0238">DNA-binding</keyword>
<dbReference type="KEGG" id="tak:Tharo_2937"/>
<evidence type="ECO:0000256" key="4">
    <source>
        <dbReference type="ARBA" id="ARBA00023163"/>
    </source>
</evidence>
<dbReference type="Gene3D" id="1.10.357.10">
    <property type="entry name" value="Tetracycline Repressor, domain 2"/>
    <property type="match status" value="1"/>
</dbReference>
<organism evidence="8 9">
    <name type="scientific">Thauera aromatica K172</name>
    <dbReference type="NCBI Taxonomy" id="44139"/>
    <lineage>
        <taxon>Bacteria</taxon>
        <taxon>Pseudomonadati</taxon>
        <taxon>Pseudomonadota</taxon>
        <taxon>Betaproteobacteria</taxon>
        <taxon>Rhodocyclales</taxon>
        <taxon>Zoogloeaceae</taxon>
        <taxon>Thauera</taxon>
    </lineage>
</organism>
<dbReference type="EMBL" id="CP028339">
    <property type="protein sequence ID" value="AVR89818.1"/>
    <property type="molecule type" value="Genomic_DNA"/>
</dbReference>
<dbReference type="Gene3D" id="1.10.10.60">
    <property type="entry name" value="Homeodomain-like"/>
    <property type="match status" value="1"/>
</dbReference>
<dbReference type="SUPFAM" id="SSF46689">
    <property type="entry name" value="Homeodomain-like"/>
    <property type="match status" value="1"/>
</dbReference>
<protein>
    <submittedName>
        <fullName evidence="8">Transcriptional regulator, TetR family</fullName>
    </submittedName>
</protein>